<feature type="non-terminal residue" evidence="4">
    <location>
        <position position="212"/>
    </location>
</feature>
<dbReference type="Gene3D" id="3.90.226.10">
    <property type="entry name" value="2-enoyl-CoA Hydratase, Chain A, domain 1"/>
    <property type="match status" value="1"/>
</dbReference>
<evidence type="ECO:0000256" key="1">
    <source>
        <dbReference type="ARBA" id="ARBA00004275"/>
    </source>
</evidence>
<dbReference type="Pfam" id="PF00378">
    <property type="entry name" value="ECH_1"/>
    <property type="match status" value="1"/>
</dbReference>
<protein>
    <submittedName>
        <fullName evidence="4">Enoyl-CoA hydratase/isomerase family protein</fullName>
    </submittedName>
</protein>
<evidence type="ECO:0000256" key="3">
    <source>
        <dbReference type="ARBA" id="ARBA00023235"/>
    </source>
</evidence>
<dbReference type="SUPFAM" id="SSF52096">
    <property type="entry name" value="ClpP/crotonase"/>
    <property type="match status" value="1"/>
</dbReference>
<dbReference type="EMBL" id="JACDQQ010002861">
    <property type="protein sequence ID" value="MBA0089174.1"/>
    <property type="molecule type" value="Genomic_DNA"/>
</dbReference>
<comment type="subcellular location">
    <subcellularLocation>
        <location evidence="1">Peroxisome</location>
    </subcellularLocation>
</comment>
<accession>A0A7V8T0G5</accession>
<evidence type="ECO:0000313" key="4">
    <source>
        <dbReference type="EMBL" id="MBA0089174.1"/>
    </source>
</evidence>
<name>A0A7V8T0G5_9BACT</name>
<evidence type="ECO:0000256" key="2">
    <source>
        <dbReference type="ARBA" id="ARBA00023140"/>
    </source>
</evidence>
<evidence type="ECO:0000313" key="5">
    <source>
        <dbReference type="Proteomes" id="UP000567293"/>
    </source>
</evidence>
<keyword evidence="3" id="KW-0413">Isomerase</keyword>
<reference evidence="4" key="1">
    <citation type="submission" date="2020-06" db="EMBL/GenBank/DDBJ databases">
        <title>Legume-microbial interactions unlock mineral nutrients during tropical forest succession.</title>
        <authorList>
            <person name="Epihov D.Z."/>
        </authorList>
    </citation>
    <scope>NUCLEOTIDE SEQUENCE [LARGE SCALE GENOMIC DNA]</scope>
    <source>
        <strain evidence="4">Pan2503</strain>
    </source>
</reference>
<dbReference type="PANTHER" id="PTHR43684:SF1">
    <property type="entry name" value="ENOYL-COA DELTA ISOMERASE 2"/>
    <property type="match status" value="1"/>
</dbReference>
<sequence length="212" mass="22034">MPDQVLVGVQGRILTIRLNRPEKKNALTFEMYTGLTEALTKADGDPAVRVVLITGAPNCFTAGNDLADFAAAKPGQVSPAIRYLETLAAASKPIVAAVAGAAIGIGTTMLLHCDLVYAAASARFQLPFVNLGLCPEAASSAVLPALVGPHRAAELLLLGEPFGAEAARDLGIVNQVVTDADLLATAGAKAQQLAEKPPRALRTTKMLLKWGQ</sequence>
<dbReference type="GO" id="GO:0004165">
    <property type="term" value="F:delta(3)-delta(2)-enoyl-CoA isomerase activity"/>
    <property type="evidence" value="ECO:0007669"/>
    <property type="project" value="UniProtKB-ARBA"/>
</dbReference>
<comment type="caution">
    <text evidence="4">The sequence shown here is derived from an EMBL/GenBank/DDBJ whole genome shotgun (WGS) entry which is preliminary data.</text>
</comment>
<dbReference type="InterPro" id="IPR029045">
    <property type="entry name" value="ClpP/crotonase-like_dom_sf"/>
</dbReference>
<dbReference type="InterPro" id="IPR051053">
    <property type="entry name" value="ECH/Chromodomain_protein"/>
</dbReference>
<dbReference type="Proteomes" id="UP000567293">
    <property type="component" value="Unassembled WGS sequence"/>
</dbReference>
<gene>
    <name evidence="4" type="ORF">HRJ53_29640</name>
</gene>
<dbReference type="AlphaFoldDB" id="A0A7V8T0G5"/>
<proteinExistence type="predicted"/>
<dbReference type="InterPro" id="IPR001753">
    <property type="entry name" value="Enoyl-CoA_hydra/iso"/>
</dbReference>
<dbReference type="PANTHER" id="PTHR43684">
    <property type="match status" value="1"/>
</dbReference>
<dbReference type="CDD" id="cd06558">
    <property type="entry name" value="crotonase-like"/>
    <property type="match status" value="1"/>
</dbReference>
<keyword evidence="2" id="KW-0576">Peroxisome</keyword>
<organism evidence="4 5">
    <name type="scientific">Candidatus Acidiferrum panamense</name>
    <dbReference type="NCBI Taxonomy" id="2741543"/>
    <lineage>
        <taxon>Bacteria</taxon>
        <taxon>Pseudomonadati</taxon>
        <taxon>Acidobacteriota</taxon>
        <taxon>Terriglobia</taxon>
        <taxon>Candidatus Acidiferrales</taxon>
        <taxon>Candidatus Acidiferrum</taxon>
    </lineage>
</organism>
<keyword evidence="5" id="KW-1185">Reference proteome</keyword>